<dbReference type="SUPFAM" id="SSF53335">
    <property type="entry name" value="S-adenosyl-L-methionine-dependent methyltransferases"/>
    <property type="match status" value="1"/>
</dbReference>
<sequence length="271" mass="30365">MTPEDFDRLQTLLASRAGFRLTRDRMQLAEHRLGPVARREGYHNVEAMLASLWSRPVASLGWSVIEALLNGETWFRRDRTAFEVMERELLPALTAARPGGRVRIWCAGASTGQEAYSLAIAALEAGAQVEIEATDLSRQAIEKALSGLYTSFEIQRGLSARAMLRWFEQVDDQWRARPELRAAIAFTRANLLDEPTDEGRFDVVFCRNVLTDMAPERRARVLDGLERRMVDDGCLFLGHDERPDGDSVSFRPVAGRKGLYVKSAAAARRAA</sequence>
<dbReference type="OrthoDB" id="9816309at2"/>
<evidence type="ECO:0000313" key="2">
    <source>
        <dbReference type="EMBL" id="SJM69233.1"/>
    </source>
</evidence>
<evidence type="ECO:0000313" key="3">
    <source>
        <dbReference type="Proteomes" id="UP000195766"/>
    </source>
</evidence>
<dbReference type="EC" id="2.1.1.80" evidence="2"/>
<dbReference type="Pfam" id="PF01739">
    <property type="entry name" value="CheR"/>
    <property type="match status" value="1"/>
</dbReference>
<organism evidence="2 3">
    <name type="scientific">Brevundimonas diminuta 3F5N</name>
    <dbReference type="NCBI Taxonomy" id="1255603"/>
    <lineage>
        <taxon>Bacteria</taxon>
        <taxon>Pseudomonadati</taxon>
        <taxon>Pseudomonadota</taxon>
        <taxon>Alphaproteobacteria</taxon>
        <taxon>Caulobacterales</taxon>
        <taxon>Caulobacteraceae</taxon>
        <taxon>Brevundimonas</taxon>
    </lineage>
</organism>
<dbReference type="RefSeq" id="WP_087141575.1">
    <property type="nucleotide sequence ID" value="NZ_FUIE01000080.1"/>
</dbReference>
<accession>A0A1R4GMB9</accession>
<dbReference type="Proteomes" id="UP000195766">
    <property type="component" value="Unassembled WGS sequence"/>
</dbReference>
<reference evidence="2 3" key="1">
    <citation type="submission" date="2017-02" db="EMBL/GenBank/DDBJ databases">
        <authorList>
            <person name="Peterson S.W."/>
        </authorList>
    </citation>
    <scope>NUCLEOTIDE SEQUENCE [LARGE SCALE GENOMIC DNA]</scope>
    <source>
        <strain evidence="2 3">3F5N</strain>
    </source>
</reference>
<dbReference type="PANTHER" id="PTHR24422:SF21">
    <property type="entry name" value="CHEMOTAXIS PROTEIN METHYLTRANSFERASE 1"/>
    <property type="match status" value="1"/>
</dbReference>
<proteinExistence type="predicted"/>
<dbReference type="SMART" id="SM00138">
    <property type="entry name" value="MeTrc"/>
    <property type="match status" value="1"/>
</dbReference>
<dbReference type="GO" id="GO:0032259">
    <property type="term" value="P:methylation"/>
    <property type="evidence" value="ECO:0007669"/>
    <property type="project" value="UniProtKB-KW"/>
</dbReference>
<dbReference type="GO" id="GO:0008983">
    <property type="term" value="F:protein-glutamate O-methyltransferase activity"/>
    <property type="evidence" value="ECO:0007669"/>
    <property type="project" value="UniProtKB-EC"/>
</dbReference>
<gene>
    <name evidence="2" type="ORF">FM111_13955</name>
</gene>
<dbReference type="PRINTS" id="PR00996">
    <property type="entry name" value="CHERMTFRASE"/>
</dbReference>
<dbReference type="PROSITE" id="PS50123">
    <property type="entry name" value="CHER"/>
    <property type="match status" value="1"/>
</dbReference>
<dbReference type="InterPro" id="IPR050903">
    <property type="entry name" value="Bact_Chemotaxis_MeTrfase"/>
</dbReference>
<feature type="domain" description="CheR-type methyltransferase" evidence="1">
    <location>
        <begin position="1"/>
        <end position="241"/>
    </location>
</feature>
<name>A0A1R4GMB9_BREDI</name>
<dbReference type="Gene3D" id="3.40.50.150">
    <property type="entry name" value="Vaccinia Virus protein VP39"/>
    <property type="match status" value="1"/>
</dbReference>
<dbReference type="InterPro" id="IPR022642">
    <property type="entry name" value="CheR_C"/>
</dbReference>
<keyword evidence="2" id="KW-0489">Methyltransferase</keyword>
<dbReference type="PANTHER" id="PTHR24422">
    <property type="entry name" value="CHEMOTAXIS PROTEIN METHYLTRANSFERASE"/>
    <property type="match status" value="1"/>
</dbReference>
<dbReference type="AlphaFoldDB" id="A0A1R4GMB9"/>
<evidence type="ECO:0000259" key="1">
    <source>
        <dbReference type="PROSITE" id="PS50123"/>
    </source>
</evidence>
<dbReference type="InterPro" id="IPR000780">
    <property type="entry name" value="CheR_MeTrfase"/>
</dbReference>
<dbReference type="EMBL" id="FUIE01000080">
    <property type="protein sequence ID" value="SJM69233.1"/>
    <property type="molecule type" value="Genomic_DNA"/>
</dbReference>
<keyword evidence="2" id="KW-0808">Transferase</keyword>
<protein>
    <submittedName>
        <fullName evidence="2">Chemotaxis protein methyltransferase CheR</fullName>
        <ecNumber evidence="2">2.1.1.80</ecNumber>
    </submittedName>
</protein>
<dbReference type="SUPFAM" id="SSF47757">
    <property type="entry name" value="Chemotaxis receptor methyltransferase CheR, N-terminal domain"/>
    <property type="match status" value="1"/>
</dbReference>
<dbReference type="InterPro" id="IPR029063">
    <property type="entry name" value="SAM-dependent_MTases_sf"/>
</dbReference>